<evidence type="ECO:0000313" key="6">
    <source>
        <dbReference type="Proteomes" id="UP000694394"/>
    </source>
</evidence>
<dbReference type="GO" id="GO:0003735">
    <property type="term" value="F:structural constituent of ribosome"/>
    <property type="evidence" value="ECO:0007669"/>
    <property type="project" value="InterPro"/>
</dbReference>
<dbReference type="InterPro" id="IPR012606">
    <property type="entry name" value="Ribosomal_uS15_N"/>
</dbReference>
<reference evidence="5" key="1">
    <citation type="submission" date="2016-12" db="EMBL/GenBank/DDBJ databases">
        <title>Mouse lemur reference genome and diversity panel.</title>
        <authorList>
            <person name="Harris R."/>
            <person name="Larsen P."/>
            <person name="Liu Y."/>
            <person name="Hughes D.S."/>
            <person name="Murali S."/>
            <person name="Raveendran M."/>
            <person name="Korchina V."/>
            <person name="Wang M."/>
            <person name="Jhangiani S."/>
            <person name="Bandaranaike D."/>
            <person name="Bellair M."/>
            <person name="Blankenburg K."/>
            <person name="Chao H."/>
            <person name="Dahdouli M."/>
            <person name="Dinh H."/>
            <person name="Doddapaneni H."/>
            <person name="English A."/>
            <person name="Firestine M."/>
            <person name="Gnanaolivu R."/>
            <person name="Gross S."/>
            <person name="Hernandez B."/>
            <person name="Javaid M."/>
            <person name="Jayaseelan J."/>
            <person name="Jones J."/>
            <person name="Khan Z."/>
            <person name="Kovar C."/>
            <person name="Kurapati P."/>
            <person name="Le B."/>
            <person name="Lee S."/>
            <person name="Li M."/>
            <person name="Mathew T."/>
            <person name="Narasimhan A."/>
            <person name="Ngo D."/>
            <person name="Nguyen L."/>
            <person name="Okwuonu G."/>
            <person name="Ongeri F."/>
            <person name="Osuji N."/>
            <person name="Pu L.-L."/>
            <person name="Puazo M."/>
            <person name="Quiroz J."/>
            <person name="Raj R."/>
            <person name="Rajbhandari K."/>
            <person name="Reid J.G."/>
            <person name="Santibanez J."/>
            <person name="Sexton D."/>
            <person name="Skinner E."/>
            <person name="Vee V."/>
            <person name="Weissenberger G."/>
            <person name="Wu Y."/>
            <person name="Xin Y."/>
            <person name="Han Y."/>
            <person name="Campbell C."/>
            <person name="Brown A."/>
            <person name="Sullivan B."/>
            <person name="Shelton J."/>
            <person name="Brown S."/>
            <person name="Dudchenko O."/>
            <person name="Machol I."/>
            <person name="Durand N."/>
            <person name="Shamim M."/>
            <person name="Lieberman A."/>
            <person name="Muzny D.M."/>
            <person name="Richards S."/>
            <person name="Yoder A."/>
            <person name="Worley K.C."/>
            <person name="Rogers J."/>
            <person name="Gibbs R.A."/>
        </authorList>
    </citation>
    <scope>NUCLEOTIDE SEQUENCE [LARGE SCALE GENOMIC DNA]</scope>
</reference>
<dbReference type="Proteomes" id="UP000694394">
    <property type="component" value="Chromosome 21"/>
</dbReference>
<accession>A0A8C5XYF9</accession>
<protein>
    <recommendedName>
        <fullName evidence="4">Small ribosomal subunit protein uS15 N-terminal domain-containing protein</fullName>
    </recommendedName>
</protein>
<dbReference type="EMBL" id="ABDC03024588">
    <property type="status" value="NOT_ANNOTATED_CDS"/>
    <property type="molecule type" value="Genomic_DNA"/>
</dbReference>
<dbReference type="GO" id="GO:0022627">
    <property type="term" value="C:cytosolic small ribosomal subunit"/>
    <property type="evidence" value="ECO:0007669"/>
    <property type="project" value="TreeGrafter"/>
</dbReference>
<dbReference type="GO" id="GO:0006412">
    <property type="term" value="P:translation"/>
    <property type="evidence" value="ECO:0007669"/>
    <property type="project" value="InterPro"/>
</dbReference>
<keyword evidence="6" id="KW-1185">Reference proteome</keyword>
<dbReference type="PANTHER" id="PTHR11885">
    <property type="entry name" value="RIBOSOMAL PROTEIN S15P/S13E"/>
    <property type="match status" value="1"/>
</dbReference>
<dbReference type="Ensembl" id="ENSMICT00000060513.1">
    <property type="protein sequence ID" value="ENSMICP00000043151.1"/>
    <property type="gene ID" value="ENSMICG00000047790.1"/>
</dbReference>
<dbReference type="PANTHER" id="PTHR11885:SF6">
    <property type="entry name" value="SMALL RIBOSOMAL SUBUNIT PROTEIN US15"/>
    <property type="match status" value="1"/>
</dbReference>
<reference evidence="5" key="2">
    <citation type="submission" date="2025-08" db="UniProtKB">
        <authorList>
            <consortium name="Ensembl"/>
        </authorList>
    </citation>
    <scope>IDENTIFICATION</scope>
</reference>
<evidence type="ECO:0000313" key="5">
    <source>
        <dbReference type="Ensembl" id="ENSMICP00000043151.1"/>
    </source>
</evidence>
<evidence type="ECO:0000256" key="2">
    <source>
        <dbReference type="ARBA" id="ARBA00022980"/>
    </source>
</evidence>
<evidence type="ECO:0000256" key="1">
    <source>
        <dbReference type="ARBA" id="ARBA00008434"/>
    </source>
</evidence>
<comment type="similarity">
    <text evidence="1">Belongs to the universal ribosomal protein uS15 family.</text>
</comment>
<keyword evidence="3" id="KW-0687">Ribonucleoprotein</keyword>
<dbReference type="SMART" id="SM01386">
    <property type="entry name" value="Ribosomal_S13_N"/>
    <property type="match status" value="1"/>
</dbReference>
<dbReference type="GeneTree" id="ENSGT00390000017491"/>
<dbReference type="GO" id="GO:0070181">
    <property type="term" value="F:small ribosomal subunit rRNA binding"/>
    <property type="evidence" value="ECO:0007669"/>
    <property type="project" value="TreeGrafter"/>
</dbReference>
<feature type="domain" description="Small ribosomal subunit protein uS15 N-terminal" evidence="4">
    <location>
        <begin position="1"/>
        <end position="53"/>
    </location>
</feature>
<sequence length="85" mass="9379">MGRTHAPGEGLSQSALPHRRSVPTWLQLTSEDMKEQIYKLAKKGLAPSQMQGECTPKCKAIALTHLSYGLSPFSPFFLSPLNRPL</sequence>
<organism evidence="5 6">
    <name type="scientific">Microcebus murinus</name>
    <name type="common">Gray mouse lemur</name>
    <name type="synonym">Lemur murinus</name>
    <dbReference type="NCBI Taxonomy" id="30608"/>
    <lineage>
        <taxon>Eukaryota</taxon>
        <taxon>Metazoa</taxon>
        <taxon>Chordata</taxon>
        <taxon>Craniata</taxon>
        <taxon>Vertebrata</taxon>
        <taxon>Euteleostomi</taxon>
        <taxon>Mammalia</taxon>
        <taxon>Eutheria</taxon>
        <taxon>Euarchontoglires</taxon>
        <taxon>Primates</taxon>
        <taxon>Strepsirrhini</taxon>
        <taxon>Lemuriformes</taxon>
        <taxon>Cheirogaleidae</taxon>
        <taxon>Microcebus</taxon>
    </lineage>
</organism>
<dbReference type="GO" id="GO:0005730">
    <property type="term" value="C:nucleolus"/>
    <property type="evidence" value="ECO:0007669"/>
    <property type="project" value="TreeGrafter"/>
</dbReference>
<dbReference type="InterPro" id="IPR023029">
    <property type="entry name" value="Ribosomal_uS15_arc_euk"/>
</dbReference>
<reference evidence="5" key="3">
    <citation type="submission" date="2025-09" db="UniProtKB">
        <authorList>
            <consortium name="Ensembl"/>
        </authorList>
    </citation>
    <scope>IDENTIFICATION</scope>
</reference>
<dbReference type="Pfam" id="PF08069">
    <property type="entry name" value="Ribosomal_S13_N"/>
    <property type="match status" value="1"/>
</dbReference>
<dbReference type="AlphaFoldDB" id="A0A8C5XYF9"/>
<evidence type="ECO:0000256" key="3">
    <source>
        <dbReference type="ARBA" id="ARBA00023274"/>
    </source>
</evidence>
<keyword evidence="2" id="KW-0689">Ribosomal protein</keyword>
<proteinExistence type="inferred from homology"/>
<name>A0A8C5XYF9_MICMU</name>
<evidence type="ECO:0000259" key="4">
    <source>
        <dbReference type="SMART" id="SM01386"/>
    </source>
</evidence>